<evidence type="ECO:0000313" key="3">
    <source>
        <dbReference type="EMBL" id="BBA36061.1"/>
    </source>
</evidence>
<dbReference type="NCBIfam" id="TIGR01898">
    <property type="entry name" value="cas_TM1791_cmr6"/>
    <property type="match status" value="1"/>
</dbReference>
<dbReference type="RefSeq" id="WP_119631304.1">
    <property type="nucleotide sequence ID" value="NZ_AP017928.1"/>
</dbReference>
<gene>
    <name evidence="3" type="ORF">sS8_4131</name>
</gene>
<protein>
    <recommendedName>
        <fullName evidence="2">CRISPR type III-associated protein domain-containing protein</fullName>
    </recommendedName>
</protein>
<dbReference type="Pfam" id="PF03787">
    <property type="entry name" value="RAMPs"/>
    <property type="match status" value="1"/>
</dbReference>
<dbReference type="GO" id="GO:0051607">
    <property type="term" value="P:defense response to virus"/>
    <property type="evidence" value="ECO:0007669"/>
    <property type="project" value="UniProtKB-KW"/>
</dbReference>
<evidence type="ECO:0000313" key="4">
    <source>
        <dbReference type="Proteomes" id="UP000266313"/>
    </source>
</evidence>
<reference evidence="3 4" key="1">
    <citation type="submission" date="2016-12" db="EMBL/GenBank/DDBJ databases">
        <title>Genome sequencing of Methylocaldum marinum.</title>
        <authorList>
            <person name="Takeuchi M."/>
            <person name="Kamagata Y."/>
            <person name="Hiraoka S."/>
            <person name="Oshima K."/>
            <person name="Hattori M."/>
            <person name="Iwasaki W."/>
        </authorList>
    </citation>
    <scope>NUCLEOTIDE SEQUENCE [LARGE SCALE GENOMIC DNA]</scope>
    <source>
        <strain evidence="3 4">S8</strain>
    </source>
</reference>
<accession>A0A250KYJ6</accession>
<dbReference type="AlphaFoldDB" id="A0A250KYJ6"/>
<name>A0A250KYJ6_9GAMM</name>
<evidence type="ECO:0000259" key="2">
    <source>
        <dbReference type="Pfam" id="PF03787"/>
    </source>
</evidence>
<dbReference type="InterPro" id="IPR010172">
    <property type="entry name" value="CRISPR-assoc_prot_TM1791"/>
</dbReference>
<dbReference type="KEGG" id="mmai:sS8_4131"/>
<keyword evidence="4" id="KW-1185">Reference proteome</keyword>
<dbReference type="InterPro" id="IPR005537">
    <property type="entry name" value="RAMP_III_fam"/>
</dbReference>
<dbReference type="OrthoDB" id="9813956at2"/>
<dbReference type="Proteomes" id="UP000266313">
    <property type="component" value="Chromosome"/>
</dbReference>
<keyword evidence="1" id="KW-0051">Antiviral defense</keyword>
<proteinExistence type="predicted"/>
<organism evidence="3 4">
    <name type="scientific">Methylocaldum marinum</name>
    <dbReference type="NCBI Taxonomy" id="1432792"/>
    <lineage>
        <taxon>Bacteria</taxon>
        <taxon>Pseudomonadati</taxon>
        <taxon>Pseudomonadota</taxon>
        <taxon>Gammaproteobacteria</taxon>
        <taxon>Methylococcales</taxon>
        <taxon>Methylococcaceae</taxon>
        <taxon>Methylocaldum</taxon>
    </lineage>
</organism>
<evidence type="ECO:0000256" key="1">
    <source>
        <dbReference type="ARBA" id="ARBA00023118"/>
    </source>
</evidence>
<dbReference type="EMBL" id="AP017928">
    <property type="protein sequence ID" value="BBA36061.1"/>
    <property type="molecule type" value="Genomic_DNA"/>
</dbReference>
<dbReference type="PANTHER" id="PTHR39965:SF1">
    <property type="entry name" value="CRISPR SYSTEM CMR SUBUNIT CMR6"/>
    <property type="match status" value="1"/>
</dbReference>
<dbReference type="PANTHER" id="PTHR39965">
    <property type="entry name" value="CRISPR SYSTEM CMR SUBUNIT CMR6"/>
    <property type="match status" value="1"/>
</dbReference>
<feature type="domain" description="CRISPR type III-associated protein" evidence="2">
    <location>
        <begin position="89"/>
        <end position="271"/>
    </location>
</feature>
<sequence>MAKPAVPDYLARDSEFSDCPPGHRYTLYGAFWEPERDWKRVENVKPETLNGTFRKFPDSTVRLRDAVLDRQREHARQLGESVLTLDTESISPFVSGTGIEHPLENGMAFLNPYGLPYLPGSGIKGVLRKAAEELSKDVFGEGSQGWSRVAIDILFGKETDDRENEHTRGALSFWDVFPRCDSLAADIMNPHYGPYYQEGKTPADCYSPIPIFFLTVPAKTGFTFHVECDVSRLPADWPEGHWQTLLRAAFGHAFDWLGFGAKTAVGYGALRRSAKAAEPELAAVEEEIWENAGVSYNVSTREMIAETTSQRAVRCEAKALFDALGSKRRQDKAKAKELVARVRVRLQNGTAELLEILPA</sequence>